<reference evidence="10 11" key="1">
    <citation type="submission" date="2021-01" db="EMBL/GenBank/DDBJ databases">
        <title>WGS of actinomycetes isolated from Thailand.</title>
        <authorList>
            <person name="Thawai C."/>
        </authorList>
    </citation>
    <scope>NUCLEOTIDE SEQUENCE [LARGE SCALE GENOMIC DNA]</scope>
    <source>
        <strain evidence="10 11">CA1R205</strain>
    </source>
</reference>
<dbReference type="EMBL" id="JAERRF010000034">
    <property type="protein sequence ID" value="MBL1101916.1"/>
    <property type="molecule type" value="Genomic_DNA"/>
</dbReference>
<accession>A0ABS1NP92</accession>
<evidence type="ECO:0000256" key="2">
    <source>
        <dbReference type="ARBA" id="ARBA00022603"/>
    </source>
</evidence>
<evidence type="ECO:0000256" key="6">
    <source>
        <dbReference type="ARBA" id="ARBA00023004"/>
    </source>
</evidence>
<evidence type="ECO:0000259" key="8">
    <source>
        <dbReference type="PROSITE" id="PS51332"/>
    </source>
</evidence>
<dbReference type="SFLD" id="SFLDG01123">
    <property type="entry name" value="methyltransferase_(Class_B)"/>
    <property type="match status" value="1"/>
</dbReference>
<dbReference type="InterPro" id="IPR007197">
    <property type="entry name" value="rSAM"/>
</dbReference>
<evidence type="ECO:0000256" key="3">
    <source>
        <dbReference type="ARBA" id="ARBA00022679"/>
    </source>
</evidence>
<keyword evidence="2" id="KW-0489">Methyltransferase</keyword>
<keyword evidence="4" id="KW-0949">S-adenosyl-L-methionine</keyword>
<keyword evidence="7" id="KW-0411">Iron-sulfur</keyword>
<dbReference type="CDD" id="cd01335">
    <property type="entry name" value="Radical_SAM"/>
    <property type="match status" value="1"/>
</dbReference>
<dbReference type="InterPro" id="IPR034466">
    <property type="entry name" value="Methyltransferase_Class_B"/>
</dbReference>
<comment type="caution">
    <text evidence="10">The sequence shown here is derived from an EMBL/GenBank/DDBJ whole genome shotgun (WGS) entry which is preliminary data.</text>
</comment>
<dbReference type="PROSITE" id="PS51332">
    <property type="entry name" value="B12_BINDING"/>
    <property type="match status" value="1"/>
</dbReference>
<dbReference type="PANTHER" id="PTHR43409">
    <property type="entry name" value="ANAEROBIC MAGNESIUM-PROTOPORPHYRIN IX MONOMETHYL ESTER CYCLASE-RELATED"/>
    <property type="match status" value="1"/>
</dbReference>
<dbReference type="SFLD" id="SFLDS00029">
    <property type="entry name" value="Radical_SAM"/>
    <property type="match status" value="1"/>
</dbReference>
<dbReference type="InterPro" id="IPR058240">
    <property type="entry name" value="rSAM_sf"/>
</dbReference>
<dbReference type="Gene3D" id="3.40.50.280">
    <property type="entry name" value="Cobalamin-binding domain"/>
    <property type="match status" value="1"/>
</dbReference>
<dbReference type="Pfam" id="PF02310">
    <property type="entry name" value="B12-binding"/>
    <property type="match status" value="1"/>
</dbReference>
<feature type="domain" description="B12-binding" evidence="8">
    <location>
        <begin position="21"/>
        <end position="164"/>
    </location>
</feature>
<dbReference type="PANTHER" id="PTHR43409:SF7">
    <property type="entry name" value="BLL1977 PROTEIN"/>
    <property type="match status" value="1"/>
</dbReference>
<comment type="cofactor">
    <cofactor evidence="1">
        <name>[4Fe-4S] cluster</name>
        <dbReference type="ChEBI" id="CHEBI:49883"/>
    </cofactor>
</comment>
<proteinExistence type="predicted"/>
<organism evidence="10 11">
    <name type="scientific">Streptomyces coffeae</name>
    <dbReference type="NCBI Taxonomy" id="621382"/>
    <lineage>
        <taxon>Bacteria</taxon>
        <taxon>Bacillati</taxon>
        <taxon>Actinomycetota</taxon>
        <taxon>Actinomycetes</taxon>
        <taxon>Kitasatosporales</taxon>
        <taxon>Streptomycetaceae</taxon>
        <taxon>Streptomyces</taxon>
    </lineage>
</organism>
<dbReference type="Pfam" id="PF04055">
    <property type="entry name" value="Radical_SAM"/>
    <property type="match status" value="1"/>
</dbReference>
<keyword evidence="6" id="KW-0408">Iron</keyword>
<dbReference type="InterPro" id="IPR023404">
    <property type="entry name" value="rSAM_horseshoe"/>
</dbReference>
<gene>
    <name evidence="10" type="ORF">JK363_35845</name>
</gene>
<evidence type="ECO:0000259" key="9">
    <source>
        <dbReference type="PROSITE" id="PS51918"/>
    </source>
</evidence>
<dbReference type="Proteomes" id="UP000634229">
    <property type="component" value="Unassembled WGS sequence"/>
</dbReference>
<keyword evidence="11" id="KW-1185">Reference proteome</keyword>
<dbReference type="RefSeq" id="WP_201881884.1">
    <property type="nucleotide sequence ID" value="NZ_JAERRF010000034.1"/>
</dbReference>
<dbReference type="SUPFAM" id="SSF102114">
    <property type="entry name" value="Radical SAM enzymes"/>
    <property type="match status" value="1"/>
</dbReference>
<dbReference type="Gene3D" id="3.80.30.20">
    <property type="entry name" value="tm_1862 like domain"/>
    <property type="match status" value="1"/>
</dbReference>
<dbReference type="SMART" id="SM00729">
    <property type="entry name" value="Elp3"/>
    <property type="match status" value="1"/>
</dbReference>
<dbReference type="InterPro" id="IPR006638">
    <property type="entry name" value="Elp3/MiaA/NifB-like_rSAM"/>
</dbReference>
<sequence length="462" mass="51111">MSVFLGLPDTPHAAAAAVSSRPLVILVYPKVDHEKDYVYFWMPFSLLTIAKPLLDEGQVEVLLFDGNQSDAQAWDRFLDEHLDRAVCIGVSVMTGGGQIGHALDMVRVAKERPACPPVVFGGPHVNVLGEQTAAHELVDGVLVGPGQNSMPAFVASLLGQLRRQDVPGLIARRRGELLRGPVNPPRTGMMGAYPWDLLRVTDYIRDDPTVASRTLNYVSSQGCVYKCQFCYELTYQRKYSAMAAEGLVHDIADLKARYDINGVKFYDADWFVNLRRSIAFCEGLIQRDLGLKWAASINPNDILKARRARMDLLGNVAASGCSRLLMGVESGSDRVLSEVVKKEVTRAQILDVAAEIADAGILGSYTFIVGFPGESDTEAEETYSLIEELRALTTTPETRVHLFAPYPGTPLYDDALRYGFQPPEDLEGWSHFDYYTSLTPWTSQATADRAREQTQMRMAPAR</sequence>
<dbReference type="InterPro" id="IPR006158">
    <property type="entry name" value="Cobalamin-bd"/>
</dbReference>
<name>A0ABS1NP92_9ACTN</name>
<evidence type="ECO:0000256" key="1">
    <source>
        <dbReference type="ARBA" id="ARBA00001966"/>
    </source>
</evidence>
<evidence type="ECO:0000313" key="10">
    <source>
        <dbReference type="EMBL" id="MBL1101916.1"/>
    </source>
</evidence>
<dbReference type="SFLD" id="SFLDG01082">
    <property type="entry name" value="B12-binding_domain_containing"/>
    <property type="match status" value="1"/>
</dbReference>
<evidence type="ECO:0000256" key="7">
    <source>
        <dbReference type="ARBA" id="ARBA00023014"/>
    </source>
</evidence>
<feature type="domain" description="Radical SAM core" evidence="9">
    <location>
        <begin position="210"/>
        <end position="445"/>
    </location>
</feature>
<evidence type="ECO:0000256" key="5">
    <source>
        <dbReference type="ARBA" id="ARBA00022723"/>
    </source>
</evidence>
<evidence type="ECO:0000313" key="11">
    <source>
        <dbReference type="Proteomes" id="UP000634229"/>
    </source>
</evidence>
<dbReference type="InterPro" id="IPR051198">
    <property type="entry name" value="BchE-like"/>
</dbReference>
<dbReference type="PROSITE" id="PS51918">
    <property type="entry name" value="RADICAL_SAM"/>
    <property type="match status" value="1"/>
</dbReference>
<evidence type="ECO:0000256" key="4">
    <source>
        <dbReference type="ARBA" id="ARBA00022691"/>
    </source>
</evidence>
<keyword evidence="5" id="KW-0479">Metal-binding</keyword>
<keyword evidence="3" id="KW-0808">Transferase</keyword>
<protein>
    <submittedName>
        <fullName evidence="10">B12-binding domain-containing radical SAM protein</fullName>
    </submittedName>
</protein>